<evidence type="ECO:0000256" key="1">
    <source>
        <dbReference type="SAM" id="MobiDB-lite"/>
    </source>
</evidence>
<dbReference type="Pfam" id="PF01425">
    <property type="entry name" value="Amidase"/>
    <property type="match status" value="1"/>
</dbReference>
<dbReference type="PROSITE" id="PS00571">
    <property type="entry name" value="AMIDASES"/>
    <property type="match status" value="1"/>
</dbReference>
<feature type="compositionally biased region" description="Polar residues" evidence="1">
    <location>
        <begin position="1"/>
        <end position="10"/>
    </location>
</feature>
<dbReference type="RefSeq" id="WP_036453214.1">
    <property type="nucleotide sequence ID" value="NZ_CP027541.1"/>
</dbReference>
<name>A0A2U9PRG8_MYCSE</name>
<dbReference type="InterPro" id="IPR036928">
    <property type="entry name" value="AS_sf"/>
</dbReference>
<feature type="domain" description="Amidase" evidence="2">
    <location>
        <begin position="25"/>
        <end position="431"/>
    </location>
</feature>
<dbReference type="Gene3D" id="3.90.1300.10">
    <property type="entry name" value="Amidase signature (AS) domain"/>
    <property type="match status" value="1"/>
</dbReference>
<protein>
    <submittedName>
        <fullName evidence="3">Amidohydrolase, AtzE family protein</fullName>
    </submittedName>
</protein>
<evidence type="ECO:0000313" key="4">
    <source>
        <dbReference type="Proteomes" id="UP000011200"/>
    </source>
</evidence>
<dbReference type="InterPro" id="IPR020556">
    <property type="entry name" value="Amidase_CS"/>
</dbReference>
<dbReference type="PANTHER" id="PTHR11895:SF176">
    <property type="entry name" value="AMIDASE AMID-RELATED"/>
    <property type="match status" value="1"/>
</dbReference>
<dbReference type="GO" id="GO:0016787">
    <property type="term" value="F:hydrolase activity"/>
    <property type="evidence" value="ECO:0007669"/>
    <property type="project" value="UniProtKB-KW"/>
</dbReference>
<reference evidence="3 4" key="1">
    <citation type="journal article" date="2013" name="Genome Announc.">
        <title>Draft genome sequence of MKD8, a conjugal recipient Mycobacterium smegmatis strain.</title>
        <authorList>
            <person name="Gray T.A."/>
            <person name="Palumbo M.J."/>
            <person name="Derbyshire K.M."/>
        </authorList>
    </citation>
    <scope>NUCLEOTIDE SEQUENCE [LARGE SCALE GENOMIC DNA]</scope>
    <source>
        <strain evidence="3 4">MKD8</strain>
    </source>
</reference>
<dbReference type="SUPFAM" id="SSF75304">
    <property type="entry name" value="Amidase signature (AS) enzymes"/>
    <property type="match status" value="1"/>
</dbReference>
<evidence type="ECO:0000259" key="2">
    <source>
        <dbReference type="Pfam" id="PF01425"/>
    </source>
</evidence>
<proteinExistence type="predicted"/>
<gene>
    <name evidence="3" type="ORF">D806_033510</name>
</gene>
<dbReference type="InterPro" id="IPR000120">
    <property type="entry name" value="Amidase"/>
</dbReference>
<organism evidence="3 4">
    <name type="scientific">Mycolicibacterium smegmatis (strain MKD8)</name>
    <name type="common">Mycobacterium smegmatis</name>
    <dbReference type="NCBI Taxonomy" id="1214915"/>
    <lineage>
        <taxon>Bacteria</taxon>
        <taxon>Bacillati</taxon>
        <taxon>Actinomycetota</taxon>
        <taxon>Actinomycetes</taxon>
        <taxon>Mycobacteriales</taxon>
        <taxon>Mycobacteriaceae</taxon>
        <taxon>Mycolicibacterium</taxon>
    </lineage>
</organism>
<dbReference type="Proteomes" id="UP000011200">
    <property type="component" value="Chromosome"/>
</dbReference>
<dbReference type="EMBL" id="CP027541">
    <property type="protein sequence ID" value="AWT54323.1"/>
    <property type="molecule type" value="Genomic_DNA"/>
</dbReference>
<feature type="region of interest" description="Disordered" evidence="1">
    <location>
        <begin position="135"/>
        <end position="155"/>
    </location>
</feature>
<keyword evidence="3" id="KW-0378">Hydrolase</keyword>
<dbReference type="AlphaFoldDB" id="A0A2U9PRG8"/>
<dbReference type="PANTHER" id="PTHR11895">
    <property type="entry name" value="TRANSAMIDASE"/>
    <property type="match status" value="1"/>
</dbReference>
<dbReference type="InterPro" id="IPR023631">
    <property type="entry name" value="Amidase_dom"/>
</dbReference>
<reference evidence="4" key="2">
    <citation type="submission" date="2018-03" db="EMBL/GenBank/DDBJ databases">
        <authorList>
            <person name="Derbyshire K."/>
            <person name="Gray T.A."/>
            <person name="Champion M."/>
        </authorList>
    </citation>
    <scope>NUCLEOTIDE SEQUENCE [LARGE SCALE GENOMIC DNA]</scope>
    <source>
        <strain evidence="4">MKD8</strain>
    </source>
</reference>
<feature type="region of interest" description="Disordered" evidence="1">
    <location>
        <begin position="1"/>
        <end position="21"/>
    </location>
</feature>
<accession>A0A2U9PRG8</accession>
<evidence type="ECO:0000313" key="3">
    <source>
        <dbReference type="EMBL" id="AWT54323.1"/>
    </source>
</evidence>
<sequence>MTIPLTSATQMGAALRDRQTTSERLTHDAVKHIREMDHELGAFVLLDNHGAHDAATVADRDFAAGIDHSPLQGIPVAVKDLFDMAGLPTTCGSASSFGTARADIDAEVIGDLRRSGAVIVGKTVLHEFAFGATGDRSAHGPSRNPHDRLRVSGGSSGGSAVAVASGMVPLSLGTDTAGSVRVPAALCGVVGFKPAFDVISVKGVHPLAPSLDHVGLFGASLADTKPLYEILSSTTMKDTAPLSRIGWIEPDAIAPTDTEITAAVRDALRRAGIGVAAATSTVSGYDPGELFSIFTALQAREAYDVHRDHLDADEHLIDPGVFARLRVGQTVTDSAFADAQRARRGFRAVVDAALDEYGVLALPSTPITAPLLHQTTTEIGGKTVDTRAALLSLTSPWNLTGSPAISIPGGHLHGLPFGIQLIASPGQEALLFATAAQIERTPPESKGN</sequence>